<protein>
    <submittedName>
        <fullName evidence="7">ATP synthase protein I</fullName>
    </submittedName>
</protein>
<feature type="transmembrane region" description="Helical" evidence="6">
    <location>
        <begin position="64"/>
        <end position="83"/>
    </location>
</feature>
<keyword evidence="5 6" id="KW-0472">Membrane</keyword>
<comment type="caution">
    <text evidence="7">The sequence shown here is derived from an EMBL/GenBank/DDBJ whole genome shotgun (WGS) entry which is preliminary data.</text>
</comment>
<dbReference type="InterPro" id="IPR005598">
    <property type="entry name" value="ATP_synth_I"/>
</dbReference>
<dbReference type="RefSeq" id="WP_114483480.1">
    <property type="nucleotide sequence ID" value="NZ_QPJU01000006.1"/>
</dbReference>
<dbReference type="Pfam" id="PF03899">
    <property type="entry name" value="ATP-synt_I"/>
    <property type="match status" value="1"/>
</dbReference>
<organism evidence="7 8">
    <name type="scientific">Extensimonas vulgaris</name>
    <dbReference type="NCBI Taxonomy" id="1031594"/>
    <lineage>
        <taxon>Bacteria</taxon>
        <taxon>Pseudomonadati</taxon>
        <taxon>Pseudomonadota</taxon>
        <taxon>Betaproteobacteria</taxon>
        <taxon>Burkholderiales</taxon>
        <taxon>Comamonadaceae</taxon>
        <taxon>Extensimonas</taxon>
    </lineage>
</organism>
<comment type="subcellular location">
    <subcellularLocation>
        <location evidence="1">Cell membrane</location>
        <topology evidence="1">Multi-pass membrane protein</topology>
    </subcellularLocation>
</comment>
<evidence type="ECO:0000256" key="2">
    <source>
        <dbReference type="ARBA" id="ARBA00022475"/>
    </source>
</evidence>
<dbReference type="Proteomes" id="UP000252174">
    <property type="component" value="Unassembled WGS sequence"/>
</dbReference>
<dbReference type="GO" id="GO:0005886">
    <property type="term" value="C:plasma membrane"/>
    <property type="evidence" value="ECO:0007669"/>
    <property type="project" value="UniProtKB-SubCell"/>
</dbReference>
<name>A0A369ALV2_9BURK</name>
<feature type="transmembrane region" description="Helical" evidence="6">
    <location>
        <begin position="37"/>
        <end position="58"/>
    </location>
</feature>
<dbReference type="EMBL" id="QPJU01000006">
    <property type="protein sequence ID" value="RCX09147.1"/>
    <property type="molecule type" value="Genomic_DNA"/>
</dbReference>
<evidence type="ECO:0000256" key="6">
    <source>
        <dbReference type="SAM" id="Phobius"/>
    </source>
</evidence>
<evidence type="ECO:0000313" key="7">
    <source>
        <dbReference type="EMBL" id="RCX09147.1"/>
    </source>
</evidence>
<evidence type="ECO:0000256" key="1">
    <source>
        <dbReference type="ARBA" id="ARBA00004651"/>
    </source>
</evidence>
<feature type="transmembrane region" description="Helical" evidence="6">
    <location>
        <begin position="127"/>
        <end position="149"/>
    </location>
</feature>
<reference evidence="7 8" key="1">
    <citation type="submission" date="2018-07" db="EMBL/GenBank/DDBJ databases">
        <title>Genomic Encyclopedia of Type Strains, Phase IV (KMG-IV): sequencing the most valuable type-strain genomes for metagenomic binning, comparative biology and taxonomic classification.</title>
        <authorList>
            <person name="Goeker M."/>
        </authorList>
    </citation>
    <scope>NUCLEOTIDE SEQUENCE [LARGE SCALE GENOMIC DNA]</scope>
    <source>
        <strain evidence="7 8">DSM 100911</strain>
    </source>
</reference>
<evidence type="ECO:0000313" key="8">
    <source>
        <dbReference type="Proteomes" id="UP000252174"/>
    </source>
</evidence>
<gene>
    <name evidence="7" type="ORF">DFR45_10635</name>
</gene>
<dbReference type="OrthoDB" id="9154947at2"/>
<evidence type="ECO:0000256" key="3">
    <source>
        <dbReference type="ARBA" id="ARBA00022692"/>
    </source>
</evidence>
<proteinExistence type="predicted"/>
<evidence type="ECO:0000256" key="4">
    <source>
        <dbReference type="ARBA" id="ARBA00022989"/>
    </source>
</evidence>
<dbReference type="AlphaFoldDB" id="A0A369ALV2"/>
<accession>A0A369ALV2</accession>
<keyword evidence="8" id="KW-1185">Reference proteome</keyword>
<keyword evidence="3 6" id="KW-0812">Transmembrane</keyword>
<keyword evidence="4 6" id="KW-1133">Transmembrane helix</keyword>
<evidence type="ECO:0000256" key="5">
    <source>
        <dbReference type="ARBA" id="ARBA00023136"/>
    </source>
</evidence>
<sequence length="157" mass="16659">MKTIAPEDADEAQEQDFKPLSAQEAAQWRSRHPPVSLWSLVAGQALVGGLVALLIWLVSGNAQAGWSALYGAFAVVAPGALLARGISRPSDGGAASAVMARFFGWELAKILVSVALLLAAPRLVPDLSWLALLLGMVITMKAYWVALWVRPGVRATN</sequence>
<keyword evidence="2" id="KW-1003">Cell membrane</keyword>
<feature type="transmembrane region" description="Helical" evidence="6">
    <location>
        <begin position="103"/>
        <end position="121"/>
    </location>
</feature>